<proteinExistence type="predicted"/>
<feature type="region of interest" description="Disordered" evidence="1">
    <location>
        <begin position="65"/>
        <end position="123"/>
    </location>
</feature>
<feature type="region of interest" description="Disordered" evidence="1">
    <location>
        <begin position="356"/>
        <end position="423"/>
    </location>
</feature>
<evidence type="ECO:0000256" key="1">
    <source>
        <dbReference type="SAM" id="MobiDB-lite"/>
    </source>
</evidence>
<feature type="region of interest" description="Disordered" evidence="1">
    <location>
        <begin position="1"/>
        <end position="42"/>
    </location>
</feature>
<accession>A0A8J5LU44</accession>
<dbReference type="Proteomes" id="UP000734854">
    <property type="component" value="Unassembled WGS sequence"/>
</dbReference>
<reference evidence="2 3" key="1">
    <citation type="submission" date="2020-08" db="EMBL/GenBank/DDBJ databases">
        <title>Plant Genome Project.</title>
        <authorList>
            <person name="Zhang R.-G."/>
        </authorList>
    </citation>
    <scope>NUCLEOTIDE SEQUENCE [LARGE SCALE GENOMIC DNA]</scope>
    <source>
        <tissue evidence="2">Rhizome</tissue>
    </source>
</reference>
<keyword evidence="3" id="KW-1185">Reference proteome</keyword>
<dbReference type="PANTHER" id="PTHR34468">
    <property type="entry name" value="MICROTUBULE-ASSOCIATED FUTSCH-LIKE PROTEIN"/>
    <property type="match status" value="1"/>
</dbReference>
<feature type="compositionally biased region" description="Basic and acidic residues" evidence="1">
    <location>
        <begin position="409"/>
        <end position="423"/>
    </location>
</feature>
<dbReference type="EMBL" id="JACMSC010000003">
    <property type="protein sequence ID" value="KAG6530448.1"/>
    <property type="molecule type" value="Genomic_DNA"/>
</dbReference>
<dbReference type="OrthoDB" id="1918850at2759"/>
<feature type="compositionally biased region" description="Basic and acidic residues" evidence="1">
    <location>
        <begin position="259"/>
        <end position="274"/>
    </location>
</feature>
<evidence type="ECO:0000313" key="2">
    <source>
        <dbReference type="EMBL" id="KAG6530448.1"/>
    </source>
</evidence>
<feature type="compositionally biased region" description="Polar residues" evidence="1">
    <location>
        <begin position="358"/>
        <end position="375"/>
    </location>
</feature>
<name>A0A8J5LU44_ZINOF</name>
<dbReference type="PANTHER" id="PTHR34468:SF3">
    <property type="entry name" value="OS03G0288900 PROTEIN"/>
    <property type="match status" value="1"/>
</dbReference>
<organism evidence="2 3">
    <name type="scientific">Zingiber officinale</name>
    <name type="common">Ginger</name>
    <name type="synonym">Amomum zingiber</name>
    <dbReference type="NCBI Taxonomy" id="94328"/>
    <lineage>
        <taxon>Eukaryota</taxon>
        <taxon>Viridiplantae</taxon>
        <taxon>Streptophyta</taxon>
        <taxon>Embryophyta</taxon>
        <taxon>Tracheophyta</taxon>
        <taxon>Spermatophyta</taxon>
        <taxon>Magnoliopsida</taxon>
        <taxon>Liliopsida</taxon>
        <taxon>Zingiberales</taxon>
        <taxon>Zingiberaceae</taxon>
        <taxon>Zingiber</taxon>
    </lineage>
</organism>
<gene>
    <name evidence="2" type="ORF">ZIOFF_012687</name>
</gene>
<sequence>MDAHPARFPGKRRTGTKSSGGNGDGHMPTNKPPWQGVTAAQPRIKWKRAFGVPRCTNVPVEKPLLISKTRKVPAAAKKPSNPDPASVVGKKKPQITLQESKKAVAEGGEDDEPEETVRTPTLSIKPAAASGTPYLSAQNCSKCRLDKLESSTYWLGQIRLAESTGKHFVAAAFFNLALECHAQPFYKLRNELRHYVKRHRVSSVESIWTNLSLAYGLSKEKSVYDPCDLARSSCLLSEMNNLIANPDAELRNGGQFHDSLSEKDDRELSSGMLDRDALEDECSKHEDKRFRELAEVKVDHNDEHEYKMEESKSVPVDNLTAKECCVLATISNVANRFPGSKSSEKNASVENLKKKSGICSNSSSQPIKTPTSCPSDNKGKENIRGNRANNSVKSNDGGRKKRSAQITGSKEERNNKSSTKKQE</sequence>
<comment type="caution">
    <text evidence="2">The sequence shown here is derived from an EMBL/GenBank/DDBJ whole genome shotgun (WGS) entry which is preliminary data.</text>
</comment>
<protein>
    <submittedName>
        <fullName evidence="2">Uncharacterized protein</fullName>
    </submittedName>
</protein>
<feature type="region of interest" description="Disordered" evidence="1">
    <location>
        <begin position="253"/>
        <end position="274"/>
    </location>
</feature>
<evidence type="ECO:0000313" key="3">
    <source>
        <dbReference type="Proteomes" id="UP000734854"/>
    </source>
</evidence>
<dbReference type="AlphaFoldDB" id="A0A8J5LU44"/>